<dbReference type="EMBL" id="CP090030">
    <property type="protein sequence ID" value="UPK89199.1"/>
    <property type="molecule type" value="Genomic_DNA"/>
</dbReference>
<organism evidence="1 2">
    <name type="scientific">Fusarium solani subsp. cucurbitae</name>
    <name type="common">Neocosmosporum cucurbitae</name>
    <dbReference type="NCBI Taxonomy" id="2747967"/>
    <lineage>
        <taxon>Eukaryota</taxon>
        <taxon>Fungi</taxon>
        <taxon>Dikarya</taxon>
        <taxon>Ascomycota</taxon>
        <taxon>Pezizomycotina</taxon>
        <taxon>Sordariomycetes</taxon>
        <taxon>Hypocreomycetidae</taxon>
        <taxon>Hypocreales</taxon>
        <taxon>Nectriaceae</taxon>
        <taxon>Fusarium</taxon>
        <taxon>Fusarium solani species complex</taxon>
    </lineage>
</organism>
<dbReference type="Proteomes" id="UP000830768">
    <property type="component" value="Chromosome 1"/>
</dbReference>
<gene>
    <name evidence="1" type="ORF">LCI18_000134</name>
</gene>
<proteinExistence type="predicted"/>
<accession>A0ACD3YK15</accession>
<name>A0ACD3YK15_FUSSC</name>
<protein>
    <submittedName>
        <fullName evidence="1">Uncharacterized protein</fullName>
    </submittedName>
</protein>
<evidence type="ECO:0000313" key="1">
    <source>
        <dbReference type="EMBL" id="UPK89199.1"/>
    </source>
</evidence>
<sequence length="1440" mass="158713">MVSTRLLASTLALLAVSGVSAGPCRPSTTSTLSTVVSETTSASSASETSTVSVSETETASSTISTDTSLTSTLTETVSTDSSVVVSTTTTASTETSASSTESTTASASATQPPQSCSVDADCTAAGDICVDAVCAPGPSPNECTTDADCDGATPFCDAGTCVAFDPNSECSTNADCQALNGGANPFCDAGTCVATDPNATGCSVDSDCPPGTSYQSSSWLGSGWKNKCNLVLFPLKRASFRLLHNIFRMATKSPPADSESGHGSQHTWSNSSRYSSGSQPHDMLGSIKDSRRSVTSTKPFVDYNSLVEYATTANIEIIERSKLQITKTMLGAGVNMTVFRGSCVERFGDLSPAIKKYNAPILRGSSDLPQFTDEWMDQLAVMSLELRVLSDHLLRSHPNIVRLLDSQNSGDNKSSEDKFFKPILILEEAHLDYPTLGRFYAHSKAQGYEIPTGVKVALWTGIGDVLSAVHIVGVVHGDIKPDNILLFEDPSNGRLTAKLSDFGGCQLSDDSDNYDRYQLLGTEYWNAPEAYDYDHPHHRFIYRDIYSFGLLGFYILFGSPPFGNPEERASRESERLYNFKSSWSGLSSLVVTILGRQWPQAMTEEAHKHLKSLPQATDIDSFRTRLASYRSYMENDDVQIGIRTKSSRPDALFGIRISEHPDYRPFTMALAVPLFIHSEPEKRDQWKVLRNLSIFLNDKGTAMNLRDIYGSECWQYVLELLDTDKFQVWQLSVPESLRSILKQEYEGRLRNSAPSERIDCLLALASLSIDTPHRSLAYHFEAAQLGSQVARIVCCTLGPAAFAHCNAARSQIFNKWALESSLSSMKGIVFLETLEKACPSILESKEVRMELTVDRGDFCSVCEKHGECSPWIPDSTPRPPEPALAALKAVVTNDFPGLHKTIAACNSVLDARFQDGDTLLHIAAEFDRGEMLTWLVNECKIDIDLQNSEGLTPLATAALHDSHNAMTVFLNLGAEYKRILSARMATYLANVSGESMISHFTRLRDVLEREWGFLPITPRACPSLTELLDGSFSFFDDQFPESELRIAPIFASILGNNLAALQEFLQYGCSQESSCIMAQMCISRQTPLHLACTAIQRPCYLYPCSRLDPETPDFSLPMLAETRLCMLRLLVSYGFTNFNAQDTLGKTTLHHCAGQLDCLPVMQALVLEFEADLEIQDVQLMTPLHHITAMKGQDLDYLKFCLSRLSDDAIDKPDVHGHTPLIWCATVQRGKNSIDFCNYLIARGCSLALQSRYGATILHLATREPGDDELFGYIYDKVVGLDLLSALSDLVDMHGRTFAHTMARSENPKIRHHLQRLPPNILRELVNKPDLAGLTPLHEAVLAGDEELARNLMGHGGDIHQKAMDHLSLICIAHAAGHSAIVELLQRETNLSTKDKEVWTSERWTRTMSKLEEEEYARMEKVQDKVDAETESRKRLYKTV</sequence>
<evidence type="ECO:0000313" key="2">
    <source>
        <dbReference type="Proteomes" id="UP000830768"/>
    </source>
</evidence>
<reference evidence="1" key="1">
    <citation type="submission" date="2021-11" db="EMBL/GenBank/DDBJ databases">
        <title>Fusarium solani-melongenae Genome sequencing and assembly.</title>
        <authorList>
            <person name="Xie S."/>
            <person name="Huang L."/>
            <person name="Zhang X."/>
        </authorList>
    </citation>
    <scope>NUCLEOTIDE SEQUENCE</scope>
    <source>
        <strain evidence="1">CRI 24-3</strain>
    </source>
</reference>
<keyword evidence="2" id="KW-1185">Reference proteome</keyword>